<organism evidence="7 8">
    <name type="scientific">Bosea eneae</name>
    <dbReference type="NCBI Taxonomy" id="151454"/>
    <lineage>
        <taxon>Bacteria</taxon>
        <taxon>Pseudomonadati</taxon>
        <taxon>Pseudomonadota</taxon>
        <taxon>Alphaproteobacteria</taxon>
        <taxon>Hyphomicrobiales</taxon>
        <taxon>Boseaceae</taxon>
        <taxon>Bosea</taxon>
    </lineage>
</organism>
<proteinExistence type="inferred from homology"/>
<dbReference type="Proteomes" id="UP001596053">
    <property type="component" value="Unassembled WGS sequence"/>
</dbReference>
<dbReference type="SUPFAM" id="SSF53613">
    <property type="entry name" value="Ribokinase-like"/>
    <property type="match status" value="1"/>
</dbReference>
<evidence type="ECO:0000256" key="3">
    <source>
        <dbReference type="ARBA" id="ARBA00022741"/>
    </source>
</evidence>
<evidence type="ECO:0000256" key="1">
    <source>
        <dbReference type="ARBA" id="ARBA00010688"/>
    </source>
</evidence>
<dbReference type="Pfam" id="PF00294">
    <property type="entry name" value="PfkB"/>
    <property type="match status" value="1"/>
</dbReference>
<evidence type="ECO:0000259" key="6">
    <source>
        <dbReference type="Pfam" id="PF00294"/>
    </source>
</evidence>
<dbReference type="GO" id="GO:0016301">
    <property type="term" value="F:kinase activity"/>
    <property type="evidence" value="ECO:0007669"/>
    <property type="project" value="UniProtKB-KW"/>
</dbReference>
<evidence type="ECO:0000256" key="4">
    <source>
        <dbReference type="ARBA" id="ARBA00022777"/>
    </source>
</evidence>
<dbReference type="PANTHER" id="PTHR43085:SF1">
    <property type="entry name" value="PSEUDOURIDINE KINASE-RELATED"/>
    <property type="match status" value="1"/>
</dbReference>
<dbReference type="InterPro" id="IPR029056">
    <property type="entry name" value="Ribokinase-like"/>
</dbReference>
<dbReference type="InterPro" id="IPR050306">
    <property type="entry name" value="PfkB_Carbo_kinase"/>
</dbReference>
<dbReference type="InterPro" id="IPR011611">
    <property type="entry name" value="PfkB_dom"/>
</dbReference>
<reference evidence="8" key="1">
    <citation type="journal article" date="2019" name="Int. J. Syst. Evol. Microbiol.">
        <title>The Global Catalogue of Microorganisms (GCM) 10K type strain sequencing project: providing services to taxonomists for standard genome sequencing and annotation.</title>
        <authorList>
            <consortium name="The Broad Institute Genomics Platform"/>
            <consortium name="The Broad Institute Genome Sequencing Center for Infectious Disease"/>
            <person name="Wu L."/>
            <person name="Ma J."/>
        </authorList>
    </citation>
    <scope>NUCLEOTIDE SEQUENCE [LARGE SCALE GENOMIC DNA]</scope>
    <source>
        <strain evidence="8">NCAIM B.01391</strain>
    </source>
</reference>
<dbReference type="EMBL" id="JBHSLW010000018">
    <property type="protein sequence ID" value="MFC5420535.1"/>
    <property type="molecule type" value="Genomic_DNA"/>
</dbReference>
<feature type="domain" description="Carbohydrate kinase PfkB" evidence="6">
    <location>
        <begin position="6"/>
        <end position="301"/>
    </location>
</feature>
<dbReference type="InterPro" id="IPR002173">
    <property type="entry name" value="Carboh/pur_kinase_PfkB_CS"/>
</dbReference>
<dbReference type="PANTHER" id="PTHR43085">
    <property type="entry name" value="HEXOKINASE FAMILY MEMBER"/>
    <property type="match status" value="1"/>
</dbReference>
<gene>
    <name evidence="7" type="ORF">ACFPOB_13295</name>
</gene>
<evidence type="ECO:0000313" key="7">
    <source>
        <dbReference type="EMBL" id="MFC5420535.1"/>
    </source>
</evidence>
<accession>A0ABW0IXH0</accession>
<dbReference type="Gene3D" id="3.40.1190.20">
    <property type="match status" value="1"/>
</dbReference>
<keyword evidence="5" id="KW-0067">ATP-binding</keyword>
<dbReference type="RefSeq" id="WP_377798944.1">
    <property type="nucleotide sequence ID" value="NZ_JBHSLW010000018.1"/>
</dbReference>
<dbReference type="PROSITE" id="PS00584">
    <property type="entry name" value="PFKB_KINASES_2"/>
    <property type="match status" value="1"/>
</dbReference>
<protein>
    <submittedName>
        <fullName evidence="7">PfkB family carbohydrate kinase</fullName>
    </submittedName>
</protein>
<keyword evidence="4 7" id="KW-0418">Kinase</keyword>
<evidence type="ECO:0000256" key="2">
    <source>
        <dbReference type="ARBA" id="ARBA00022679"/>
    </source>
</evidence>
<comment type="similarity">
    <text evidence="1">Belongs to the carbohydrate kinase PfkB family.</text>
</comment>
<evidence type="ECO:0000256" key="5">
    <source>
        <dbReference type="ARBA" id="ARBA00022840"/>
    </source>
</evidence>
<keyword evidence="8" id="KW-1185">Reference proteome</keyword>
<keyword evidence="3" id="KW-0547">Nucleotide-binding</keyword>
<name>A0ABW0IXH0_9HYPH</name>
<comment type="caution">
    <text evidence="7">The sequence shown here is derived from an EMBL/GenBank/DDBJ whole genome shotgun (WGS) entry which is preliminary data.</text>
</comment>
<keyword evidence="2" id="KW-0808">Transferase</keyword>
<evidence type="ECO:0000313" key="8">
    <source>
        <dbReference type="Proteomes" id="UP001596053"/>
    </source>
</evidence>
<sequence>MTGKGVLVYGEALVDFVPGSAGRSEAVLGGSGFNTALALARCGAPVTYNVSLSRDGFGELFLQRLAEESIDQRLVGVCDAPTPSATVTSIGSDGAATYRFSLNGTAFDTAPPAPTELDGFAHLHVTSFGATLGTSGEAALELMQRARKAGLSVSYDLNVRPAVLPALDEARRAIEERAALCDLLKCSTDDARTVHGTEFGHPLARWLAHGDRLLLVTDGEKGGYLLPARREPMVFPALAQEVVDTIGAGDSFMGAFLASLWRNGGLGPVLRNLPAELCAAALGFAVVVAAETCAQQGCNPPRLDPPSARD</sequence>